<dbReference type="GO" id="GO:0022857">
    <property type="term" value="F:transmembrane transporter activity"/>
    <property type="evidence" value="ECO:0007669"/>
    <property type="project" value="InterPro"/>
</dbReference>
<gene>
    <name evidence="7" type="ORF">SDC9_172699</name>
</gene>
<evidence type="ECO:0000256" key="6">
    <source>
        <dbReference type="SAM" id="Phobius"/>
    </source>
</evidence>
<evidence type="ECO:0000256" key="4">
    <source>
        <dbReference type="ARBA" id="ARBA00022989"/>
    </source>
</evidence>
<evidence type="ECO:0008006" key="8">
    <source>
        <dbReference type="Google" id="ProtNLM"/>
    </source>
</evidence>
<evidence type="ECO:0000313" key="7">
    <source>
        <dbReference type="EMBL" id="MPN25292.1"/>
    </source>
</evidence>
<keyword evidence="5 6" id="KW-0472">Membrane</keyword>
<keyword evidence="2" id="KW-1003">Cell membrane</keyword>
<dbReference type="AlphaFoldDB" id="A0A645GH36"/>
<evidence type="ECO:0000256" key="3">
    <source>
        <dbReference type="ARBA" id="ARBA00022692"/>
    </source>
</evidence>
<accession>A0A645GH36</accession>
<keyword evidence="4 6" id="KW-1133">Transmembrane helix</keyword>
<feature type="transmembrane region" description="Helical" evidence="6">
    <location>
        <begin position="16"/>
        <end position="38"/>
    </location>
</feature>
<dbReference type="GO" id="GO:0005886">
    <property type="term" value="C:plasma membrane"/>
    <property type="evidence" value="ECO:0007669"/>
    <property type="project" value="UniProtKB-SubCell"/>
</dbReference>
<keyword evidence="3 6" id="KW-0812">Transmembrane</keyword>
<evidence type="ECO:0000256" key="5">
    <source>
        <dbReference type="ARBA" id="ARBA00023136"/>
    </source>
</evidence>
<dbReference type="Pfam" id="PF02472">
    <property type="entry name" value="ExbD"/>
    <property type="match status" value="1"/>
</dbReference>
<proteinExistence type="predicted"/>
<evidence type="ECO:0000256" key="2">
    <source>
        <dbReference type="ARBA" id="ARBA00022475"/>
    </source>
</evidence>
<organism evidence="7">
    <name type="scientific">bioreactor metagenome</name>
    <dbReference type="NCBI Taxonomy" id="1076179"/>
    <lineage>
        <taxon>unclassified sequences</taxon>
        <taxon>metagenomes</taxon>
        <taxon>ecological metagenomes</taxon>
    </lineage>
</organism>
<dbReference type="EMBL" id="VSSQ01074415">
    <property type="protein sequence ID" value="MPN25292.1"/>
    <property type="molecule type" value="Genomic_DNA"/>
</dbReference>
<sequence length="135" mass="15269">MKIRSPLPQRKARIEIIPLIDIMFFLLCAFMLASLSMIRLQSIRMDLPTATTAKRDVMSDVLNIAVDRLGDTYIDQRPVGFLELQQVLSNRFRANPNLPVYISGDKEVTHGTMIRVLDLVRGQGIQKVSFTISPP</sequence>
<evidence type="ECO:0000256" key="1">
    <source>
        <dbReference type="ARBA" id="ARBA00004162"/>
    </source>
</evidence>
<name>A0A645GH36_9ZZZZ</name>
<dbReference type="Gene3D" id="3.30.420.270">
    <property type="match status" value="1"/>
</dbReference>
<reference evidence="7" key="1">
    <citation type="submission" date="2019-08" db="EMBL/GenBank/DDBJ databases">
        <authorList>
            <person name="Kucharzyk K."/>
            <person name="Murdoch R.W."/>
            <person name="Higgins S."/>
            <person name="Loffler F."/>
        </authorList>
    </citation>
    <scope>NUCLEOTIDE SEQUENCE</scope>
</reference>
<comment type="caution">
    <text evidence="7">The sequence shown here is derived from an EMBL/GenBank/DDBJ whole genome shotgun (WGS) entry which is preliminary data.</text>
</comment>
<comment type="subcellular location">
    <subcellularLocation>
        <location evidence="1">Cell membrane</location>
        <topology evidence="1">Single-pass membrane protein</topology>
    </subcellularLocation>
</comment>
<dbReference type="PANTHER" id="PTHR30558">
    <property type="entry name" value="EXBD MEMBRANE COMPONENT OF PMF-DRIVEN MACROMOLECULE IMPORT SYSTEM"/>
    <property type="match status" value="1"/>
</dbReference>
<dbReference type="InterPro" id="IPR003400">
    <property type="entry name" value="ExbD"/>
</dbReference>
<protein>
    <recommendedName>
        <fullName evidence="8">Biopolymer transporter ExbD</fullName>
    </recommendedName>
</protein>